<dbReference type="EMBL" id="KZ293490">
    <property type="protein sequence ID" value="PBK60239.1"/>
    <property type="molecule type" value="Genomic_DNA"/>
</dbReference>
<protein>
    <submittedName>
        <fullName evidence="2">Uncharacterized protein</fullName>
    </submittedName>
</protein>
<feature type="region of interest" description="Disordered" evidence="1">
    <location>
        <begin position="50"/>
        <end position="112"/>
    </location>
</feature>
<dbReference type="AlphaFoldDB" id="A0A2H3AN25"/>
<evidence type="ECO:0000313" key="3">
    <source>
        <dbReference type="Proteomes" id="UP000218334"/>
    </source>
</evidence>
<sequence length="125" mass="13683">MDIIRNRYIRVQRVRESPSLPSGTTPASEGMLRAHTASLASRLLLLTLPKSPSSLQAQQRANPHPTSEIHIRRPSRHRPYPASCDSLPPLSHNRPGAPPFPTSRVSLHPASSLLSNNSAPFLSLT</sequence>
<name>A0A2H3AN25_9AGAR</name>
<evidence type="ECO:0000256" key="1">
    <source>
        <dbReference type="SAM" id="MobiDB-lite"/>
    </source>
</evidence>
<organism evidence="2 3">
    <name type="scientific">Armillaria solidipes</name>
    <dbReference type="NCBI Taxonomy" id="1076256"/>
    <lineage>
        <taxon>Eukaryota</taxon>
        <taxon>Fungi</taxon>
        <taxon>Dikarya</taxon>
        <taxon>Basidiomycota</taxon>
        <taxon>Agaricomycotina</taxon>
        <taxon>Agaricomycetes</taxon>
        <taxon>Agaricomycetidae</taxon>
        <taxon>Agaricales</taxon>
        <taxon>Marasmiineae</taxon>
        <taxon>Physalacriaceae</taxon>
        <taxon>Armillaria</taxon>
    </lineage>
</organism>
<reference evidence="3" key="1">
    <citation type="journal article" date="2017" name="Nat. Ecol. Evol.">
        <title>Genome expansion and lineage-specific genetic innovations in the forest pathogenic fungi Armillaria.</title>
        <authorList>
            <person name="Sipos G."/>
            <person name="Prasanna A.N."/>
            <person name="Walter M.C."/>
            <person name="O'Connor E."/>
            <person name="Balint B."/>
            <person name="Krizsan K."/>
            <person name="Kiss B."/>
            <person name="Hess J."/>
            <person name="Varga T."/>
            <person name="Slot J."/>
            <person name="Riley R."/>
            <person name="Boka B."/>
            <person name="Rigling D."/>
            <person name="Barry K."/>
            <person name="Lee J."/>
            <person name="Mihaltcheva S."/>
            <person name="LaButti K."/>
            <person name="Lipzen A."/>
            <person name="Waldron R."/>
            <person name="Moloney N.M."/>
            <person name="Sperisen C."/>
            <person name="Kredics L."/>
            <person name="Vagvoelgyi C."/>
            <person name="Patrignani A."/>
            <person name="Fitzpatrick D."/>
            <person name="Nagy I."/>
            <person name="Doyle S."/>
            <person name="Anderson J.B."/>
            <person name="Grigoriev I.V."/>
            <person name="Gueldener U."/>
            <person name="Muensterkoetter M."/>
            <person name="Nagy L.G."/>
        </authorList>
    </citation>
    <scope>NUCLEOTIDE SEQUENCE [LARGE SCALE GENOMIC DNA]</scope>
    <source>
        <strain evidence="3">28-4</strain>
    </source>
</reference>
<evidence type="ECO:0000313" key="2">
    <source>
        <dbReference type="EMBL" id="PBK60239.1"/>
    </source>
</evidence>
<dbReference type="Proteomes" id="UP000218334">
    <property type="component" value="Unassembled WGS sequence"/>
</dbReference>
<accession>A0A2H3AN25</accession>
<feature type="compositionally biased region" description="Polar residues" evidence="1">
    <location>
        <begin position="56"/>
        <end position="65"/>
    </location>
</feature>
<gene>
    <name evidence="2" type="ORF">ARMSODRAFT_732732</name>
</gene>
<proteinExistence type="predicted"/>
<keyword evidence="3" id="KW-1185">Reference proteome</keyword>